<dbReference type="PANTHER" id="PTHR22572">
    <property type="entry name" value="SUGAR-1-PHOSPHATE GUANYL TRANSFERASE"/>
    <property type="match status" value="1"/>
</dbReference>
<feature type="domain" description="Nucleotidyl transferase" evidence="1">
    <location>
        <begin position="2"/>
        <end position="132"/>
    </location>
</feature>
<accession>A0A2A4T747</accession>
<evidence type="ECO:0000313" key="3">
    <source>
        <dbReference type="Proteomes" id="UP000218113"/>
    </source>
</evidence>
<evidence type="ECO:0000259" key="1">
    <source>
        <dbReference type="Pfam" id="PF00483"/>
    </source>
</evidence>
<sequence length="238" mass="26689">MKAFIYAAGFGTRLQPLTNEIPKALVPLRQQPMLQWVIEYLKIYGIREILINTHYLSKKIDAFLEQVSLGVTLETSHEPEILGTGGGLYHTKSFWGDAPFLICNADILCNFDLSAFLACHQTNDSLVTLATNKKVSNSMLLVDEEGTLCGRQKNGKKTFYRTAVGKVRVVGFCGYHIVDPLIFSKPTEKVEFSIIDQYFTLIEQGVKIAGWDIGEAYWVDIGTPETLRQAEIEFPGFV</sequence>
<name>A0A2A4T747_9DELT</name>
<dbReference type="InterPro" id="IPR005835">
    <property type="entry name" value="NTP_transferase_dom"/>
</dbReference>
<reference evidence="3" key="1">
    <citation type="submission" date="2017-08" db="EMBL/GenBank/DDBJ databases">
        <title>A dynamic microbial community with high functional redundancy inhabits the cold, oxic subseafloor aquifer.</title>
        <authorList>
            <person name="Tully B.J."/>
            <person name="Wheat C.G."/>
            <person name="Glazer B.T."/>
            <person name="Huber J.A."/>
        </authorList>
    </citation>
    <scope>NUCLEOTIDE SEQUENCE [LARGE SCALE GENOMIC DNA]</scope>
</reference>
<dbReference type="SUPFAM" id="SSF53448">
    <property type="entry name" value="Nucleotide-diphospho-sugar transferases"/>
    <property type="match status" value="1"/>
</dbReference>
<dbReference type="Proteomes" id="UP000218113">
    <property type="component" value="Unassembled WGS sequence"/>
</dbReference>
<comment type="caution">
    <text evidence="2">The sequence shown here is derived from an EMBL/GenBank/DDBJ whole genome shotgun (WGS) entry which is preliminary data.</text>
</comment>
<keyword evidence="2" id="KW-0808">Transferase</keyword>
<protein>
    <submittedName>
        <fullName evidence="2">Nucleotidyltransferase</fullName>
    </submittedName>
</protein>
<dbReference type="EMBL" id="NVSR01000018">
    <property type="protein sequence ID" value="PCI29194.1"/>
    <property type="molecule type" value="Genomic_DNA"/>
</dbReference>
<organism evidence="2 3">
    <name type="scientific">SAR324 cluster bacterium</name>
    <dbReference type="NCBI Taxonomy" id="2024889"/>
    <lineage>
        <taxon>Bacteria</taxon>
        <taxon>Deltaproteobacteria</taxon>
        <taxon>SAR324 cluster</taxon>
    </lineage>
</organism>
<dbReference type="GO" id="GO:0016740">
    <property type="term" value="F:transferase activity"/>
    <property type="evidence" value="ECO:0007669"/>
    <property type="project" value="UniProtKB-KW"/>
</dbReference>
<dbReference type="Gene3D" id="3.90.550.10">
    <property type="entry name" value="Spore Coat Polysaccharide Biosynthesis Protein SpsA, Chain A"/>
    <property type="match status" value="1"/>
</dbReference>
<dbReference type="InterPro" id="IPR050486">
    <property type="entry name" value="Mannose-1P_guanyltransferase"/>
</dbReference>
<dbReference type="AlphaFoldDB" id="A0A2A4T747"/>
<dbReference type="Pfam" id="PF00483">
    <property type="entry name" value="NTP_transferase"/>
    <property type="match status" value="1"/>
</dbReference>
<proteinExistence type="predicted"/>
<gene>
    <name evidence="2" type="ORF">COB67_04680</name>
</gene>
<evidence type="ECO:0000313" key="2">
    <source>
        <dbReference type="EMBL" id="PCI29194.1"/>
    </source>
</evidence>
<dbReference type="InterPro" id="IPR029044">
    <property type="entry name" value="Nucleotide-diphossugar_trans"/>
</dbReference>